<evidence type="ECO:0000313" key="1">
    <source>
        <dbReference type="EMBL" id="UWZ79731.1"/>
    </source>
</evidence>
<protein>
    <recommendedName>
        <fullName evidence="3">SpoVT-AbrB domain-containing protein</fullName>
    </recommendedName>
</protein>
<gene>
    <name evidence="1" type="ORF">L9S41_18930</name>
</gene>
<keyword evidence="2" id="KW-1185">Reference proteome</keyword>
<name>A0ABY5ZR78_9BACT</name>
<evidence type="ECO:0000313" key="2">
    <source>
        <dbReference type="Proteomes" id="UP001060414"/>
    </source>
</evidence>
<accession>A0ABY5ZR78</accession>
<dbReference type="RefSeq" id="WP_260748082.1">
    <property type="nucleotide sequence ID" value="NZ_CP092109.1"/>
</dbReference>
<dbReference type="EMBL" id="CP092109">
    <property type="protein sequence ID" value="UWZ79731.1"/>
    <property type="molecule type" value="Genomic_DNA"/>
</dbReference>
<reference evidence="1" key="1">
    <citation type="journal article" date="2022" name="Environ. Microbiol.">
        <title>Geoalkalibacter halelectricus SAP #1 sp. nov. possessing extracellular electron transfer and mineral#reducing capabilities from a haloalkaline environment.</title>
        <authorList>
            <person name="Yadav S."/>
            <person name="Singh R."/>
            <person name="Sundharam S.S."/>
            <person name="Chaudhary S."/>
            <person name="Krishnamurthi S."/>
            <person name="Patil S.A."/>
        </authorList>
    </citation>
    <scope>NUCLEOTIDE SEQUENCE</scope>
    <source>
        <strain evidence="1">SAP-1</strain>
    </source>
</reference>
<sequence length="146" mass="16640">MDSFQGEFHAEFVNGGICLPMKFARVFRQYPSDKLALFKIEEDNQCPKIKGQLGLAELGTDNELGPYMQFSEKPFVIEKPLSSPWRIMLPPEFVEAMGLRDGDTLVLAGMFEHVVIATQEIYQRVTAHSQELLLQCLKNDTDKEEQ</sequence>
<dbReference type="Proteomes" id="UP001060414">
    <property type="component" value="Chromosome"/>
</dbReference>
<organism evidence="1 2">
    <name type="scientific">Geoalkalibacter halelectricus</name>
    <dbReference type="NCBI Taxonomy" id="2847045"/>
    <lineage>
        <taxon>Bacteria</taxon>
        <taxon>Pseudomonadati</taxon>
        <taxon>Thermodesulfobacteriota</taxon>
        <taxon>Desulfuromonadia</taxon>
        <taxon>Desulfuromonadales</taxon>
        <taxon>Geoalkalibacteraceae</taxon>
        <taxon>Geoalkalibacter</taxon>
    </lineage>
</organism>
<proteinExistence type="predicted"/>
<evidence type="ECO:0008006" key="3">
    <source>
        <dbReference type="Google" id="ProtNLM"/>
    </source>
</evidence>